<evidence type="ECO:0000259" key="2">
    <source>
        <dbReference type="Pfam" id="PF07995"/>
    </source>
</evidence>
<dbReference type="InterPro" id="IPR012938">
    <property type="entry name" value="Glc/Sorbosone_DH"/>
</dbReference>
<keyword evidence="1" id="KW-0732">Signal</keyword>
<dbReference type="KEGG" id="roz:CBI38_27450"/>
<dbReference type="PANTHER" id="PTHR19328:SF13">
    <property type="entry name" value="HIPL1 PROTEIN"/>
    <property type="match status" value="1"/>
</dbReference>
<protein>
    <submittedName>
        <fullName evidence="3">Glucose sorbosone dehydrogenase</fullName>
    </submittedName>
</protein>
<accession>A0A2S2C1J3</accession>
<reference evidence="3 4" key="1">
    <citation type="submission" date="2017-05" db="EMBL/GenBank/DDBJ databases">
        <title>Isolation of Rhodococcus sp. S2-17 biodegrading of BP-3.</title>
        <authorList>
            <person name="Lee Y."/>
            <person name="Kim K.H."/>
            <person name="Chun B.H."/>
            <person name="Jung H.S."/>
            <person name="Jeon C.O."/>
        </authorList>
    </citation>
    <scope>NUCLEOTIDE SEQUENCE [LARGE SCALE GENOMIC DNA]</scope>
    <source>
        <strain evidence="3 4">S2-17</strain>
    </source>
</reference>
<dbReference type="EMBL" id="CP021354">
    <property type="protein sequence ID" value="AWK74740.1"/>
    <property type="molecule type" value="Genomic_DNA"/>
</dbReference>
<proteinExistence type="predicted"/>
<dbReference type="OrthoDB" id="9770043at2"/>
<evidence type="ECO:0000256" key="1">
    <source>
        <dbReference type="SAM" id="SignalP"/>
    </source>
</evidence>
<dbReference type="Proteomes" id="UP000245711">
    <property type="component" value="Chromosome"/>
</dbReference>
<feature type="chain" id="PRO_5038523091" evidence="1">
    <location>
        <begin position="23"/>
        <end position="365"/>
    </location>
</feature>
<feature type="signal peptide" evidence="1">
    <location>
        <begin position="1"/>
        <end position="22"/>
    </location>
</feature>
<dbReference type="Pfam" id="PF07995">
    <property type="entry name" value="GSDH"/>
    <property type="match status" value="1"/>
</dbReference>
<evidence type="ECO:0000313" key="3">
    <source>
        <dbReference type="EMBL" id="AWK74740.1"/>
    </source>
</evidence>
<sequence>MKRGCVAAAALLVGFAATGCQTDSSTGESAATSAAQPPVAAPTVAAPTVVATELEVPWGIALLPDGAAVIAERDSGIIRRLQPNGDVTEVGEVPEVAARGESGLLGLAVSPAYTSDQTIFAYLTTDEDNRVVAVRYDGRSLGEPVPILTGIPAGSIHDGGRIAFGPDGKLYVTTGEAGDRPLAQDPSSLGGKILRINPDGTIPPDNPLSGSPVWSLGHRNVQGITWDDAGRLWATEFGANTWDEVNLIRPGANYGWPEVEGQADEAEFVDPVVQWPTDEASPSGVAYLDGSLWVAALRGERLWRIPVGGDGSLGEPQSLFAEEYGRLRTVVATPDGVLWFSTSNRDGRGLPAESDDRILAVRPSA</sequence>
<dbReference type="Gene3D" id="2.120.10.30">
    <property type="entry name" value="TolB, C-terminal domain"/>
    <property type="match status" value="1"/>
</dbReference>
<name>A0A2S2C1J3_9NOCA</name>
<organism evidence="3 4">
    <name type="scientific">Rhodococcus oxybenzonivorans</name>
    <dbReference type="NCBI Taxonomy" id="1990687"/>
    <lineage>
        <taxon>Bacteria</taxon>
        <taxon>Bacillati</taxon>
        <taxon>Actinomycetota</taxon>
        <taxon>Actinomycetes</taxon>
        <taxon>Mycobacteriales</taxon>
        <taxon>Nocardiaceae</taxon>
        <taxon>Rhodococcus</taxon>
    </lineage>
</organism>
<keyword evidence="4" id="KW-1185">Reference proteome</keyword>
<dbReference type="AlphaFoldDB" id="A0A2S2C1J3"/>
<feature type="domain" description="Glucose/Sorbosone dehydrogenase" evidence="2">
    <location>
        <begin position="54"/>
        <end position="348"/>
    </location>
</feature>
<dbReference type="PANTHER" id="PTHR19328">
    <property type="entry name" value="HEDGEHOG-INTERACTING PROTEIN"/>
    <property type="match status" value="1"/>
</dbReference>
<dbReference type="PROSITE" id="PS51257">
    <property type="entry name" value="PROKAR_LIPOPROTEIN"/>
    <property type="match status" value="1"/>
</dbReference>
<dbReference type="RefSeq" id="WP_109333943.1">
    <property type="nucleotide sequence ID" value="NZ_CP021354.1"/>
</dbReference>
<gene>
    <name evidence="3" type="ORF">CBI38_27450</name>
</gene>
<dbReference type="InterPro" id="IPR011042">
    <property type="entry name" value="6-blade_b-propeller_TolB-like"/>
</dbReference>
<dbReference type="InterPro" id="IPR011041">
    <property type="entry name" value="Quinoprot_gluc/sorb_DH_b-prop"/>
</dbReference>
<evidence type="ECO:0000313" key="4">
    <source>
        <dbReference type="Proteomes" id="UP000245711"/>
    </source>
</evidence>
<dbReference type="SUPFAM" id="SSF50952">
    <property type="entry name" value="Soluble quinoprotein glucose dehydrogenase"/>
    <property type="match status" value="1"/>
</dbReference>